<reference evidence="1 2" key="1">
    <citation type="submission" date="2011-09" db="EMBL/GenBank/DDBJ databases">
        <title>The Genome Sequence of Bacillus smithii 7_3_47FAA.</title>
        <authorList>
            <consortium name="The Broad Institute Genome Sequencing Platform"/>
            <person name="Earl A."/>
            <person name="Ward D."/>
            <person name="Feldgarden M."/>
            <person name="Gevers D."/>
            <person name="Daigneault M."/>
            <person name="Strauss J."/>
            <person name="Allen-Vercoe E."/>
            <person name="Young S.K."/>
            <person name="Zeng Q."/>
            <person name="Gargeya S."/>
            <person name="Fitzgerald M."/>
            <person name="Haas B."/>
            <person name="Abouelleil A."/>
            <person name="Alvarado L."/>
            <person name="Arachchi H.M."/>
            <person name="Berlin A."/>
            <person name="Brown A."/>
            <person name="Chapman S.B."/>
            <person name="Chen Z."/>
            <person name="Dunbar C."/>
            <person name="Freedman E."/>
            <person name="Gearin G."/>
            <person name="Goldberg J."/>
            <person name="Griggs A."/>
            <person name="Gujja S."/>
            <person name="Heiman D."/>
            <person name="Howarth C."/>
            <person name="Larson L."/>
            <person name="Lui A."/>
            <person name="MacDonald P.J.P."/>
            <person name="Montmayeur A."/>
            <person name="Murphy C."/>
            <person name="Neiman D."/>
            <person name="Pearson M."/>
            <person name="Priest M."/>
            <person name="Roberts A."/>
            <person name="Saif S."/>
            <person name="Shea T."/>
            <person name="Shenoy N."/>
            <person name="Sisk P."/>
            <person name="Stolte C."/>
            <person name="Sykes S."/>
            <person name="Wortman J."/>
            <person name="Nusbaum C."/>
            <person name="Birren B."/>
        </authorList>
    </citation>
    <scope>NUCLEOTIDE SEQUENCE [LARGE SCALE GENOMIC DNA]</scope>
    <source>
        <strain evidence="1 2">7_3_47FAA</strain>
    </source>
</reference>
<dbReference type="Proteomes" id="UP000011747">
    <property type="component" value="Unassembled WGS sequence"/>
</dbReference>
<protein>
    <submittedName>
        <fullName evidence="1">Uncharacterized protein</fullName>
    </submittedName>
</protein>
<sequence>MIIKKGKRSQLNSQPLVISNHSVSEQKRPFDAMKNDHGESLFPKKLFYNGCSAAAHSS</sequence>
<dbReference type="PATRIC" id="fig|665952.3.peg.240"/>
<dbReference type="AlphaFoldDB" id="G9QH61"/>
<gene>
    <name evidence="1" type="ORF">HMPREF1015_01120</name>
</gene>
<name>G9QH61_9BACI</name>
<proteinExistence type="predicted"/>
<keyword evidence="2" id="KW-1185">Reference proteome</keyword>
<evidence type="ECO:0000313" key="2">
    <source>
        <dbReference type="Proteomes" id="UP000011747"/>
    </source>
</evidence>
<comment type="caution">
    <text evidence="1">The sequence shown here is derived from an EMBL/GenBank/DDBJ whole genome shotgun (WGS) entry which is preliminary data.</text>
</comment>
<organism evidence="1 2">
    <name type="scientific">Bacillus smithii 7_3_47FAA</name>
    <dbReference type="NCBI Taxonomy" id="665952"/>
    <lineage>
        <taxon>Bacteria</taxon>
        <taxon>Bacillati</taxon>
        <taxon>Bacillota</taxon>
        <taxon>Bacilli</taxon>
        <taxon>Bacillales</taxon>
        <taxon>Bacillaceae</taxon>
        <taxon>Bacillus</taxon>
    </lineage>
</organism>
<accession>G9QH61</accession>
<dbReference type="EMBL" id="ACWF01000008">
    <property type="protein sequence ID" value="EHL79500.1"/>
    <property type="molecule type" value="Genomic_DNA"/>
</dbReference>
<evidence type="ECO:0000313" key="1">
    <source>
        <dbReference type="EMBL" id="EHL79500.1"/>
    </source>
</evidence>
<dbReference type="HOGENOM" id="CLU_2969909_0_0_9"/>